<accession>A0ABS7WTT3</accession>
<feature type="non-terminal residue" evidence="1">
    <location>
        <position position="1"/>
    </location>
</feature>
<evidence type="ECO:0000313" key="1">
    <source>
        <dbReference type="EMBL" id="MBZ7988185.1"/>
    </source>
</evidence>
<name>A0ABS7WTT3_9BACT</name>
<keyword evidence="2" id="KW-1185">Reference proteome</keyword>
<comment type="caution">
    <text evidence="1">The sequence shown here is derived from an EMBL/GenBank/DDBJ whole genome shotgun (WGS) entry which is preliminary data.</text>
</comment>
<dbReference type="RefSeq" id="WP_224316288.1">
    <property type="nucleotide sequence ID" value="NZ_JACGBB010000056.1"/>
</dbReference>
<proteinExistence type="predicted"/>
<sequence>LAKKYHKCFSLIRNLEAFVNFANKYENKDLAQKFLILFAPYLLILSKDIMTFNKDPKLAKEKFLNLVNILFVFHKNICYMLSKNQ</sequence>
<dbReference type="Proteomes" id="UP000786183">
    <property type="component" value="Unassembled WGS sequence"/>
</dbReference>
<reference evidence="1 2" key="1">
    <citation type="submission" date="2020-07" db="EMBL/GenBank/DDBJ databases">
        <title>Transfer of Campylobacter canadensis to the novel genus Avispirillum gen. nov., that also includes two novel species recovered from migratory waterfowl: Avispirillum anseris sp. nov. and Avispirillum brantae sp. nov.</title>
        <authorList>
            <person name="Miller W.G."/>
            <person name="Chapman M.H."/>
            <person name="Yee E."/>
            <person name="Inglis G.D."/>
        </authorList>
    </citation>
    <scope>NUCLEOTIDE SEQUENCE [LARGE SCALE GENOMIC DNA]</scope>
    <source>
        <strain evidence="1 2">L283</strain>
    </source>
</reference>
<gene>
    <name evidence="1" type="ORF">AVCANL283_08805</name>
</gene>
<protein>
    <submittedName>
        <fullName evidence="1">Uncharacterized protein</fullName>
    </submittedName>
</protein>
<evidence type="ECO:0000313" key="2">
    <source>
        <dbReference type="Proteomes" id="UP000786183"/>
    </source>
</evidence>
<dbReference type="EMBL" id="JACGBB010000056">
    <property type="protein sequence ID" value="MBZ7988185.1"/>
    <property type="molecule type" value="Genomic_DNA"/>
</dbReference>
<organism evidence="1 2">
    <name type="scientific">Campylobacter canadensis</name>
    <dbReference type="NCBI Taxonomy" id="449520"/>
    <lineage>
        <taxon>Bacteria</taxon>
        <taxon>Pseudomonadati</taxon>
        <taxon>Campylobacterota</taxon>
        <taxon>Epsilonproteobacteria</taxon>
        <taxon>Campylobacterales</taxon>
        <taxon>Campylobacteraceae</taxon>
        <taxon>Campylobacter</taxon>
    </lineage>
</organism>